<evidence type="ECO:0000256" key="3">
    <source>
        <dbReference type="ARBA" id="ARBA00005680"/>
    </source>
</evidence>
<evidence type="ECO:0000256" key="4">
    <source>
        <dbReference type="ARBA" id="ARBA00022679"/>
    </source>
</evidence>
<evidence type="ECO:0000259" key="15">
    <source>
        <dbReference type="SMART" id="SM00458"/>
    </source>
</evidence>
<dbReference type="Pfam" id="PF00652">
    <property type="entry name" value="Ricin_B_lectin"/>
    <property type="match status" value="1"/>
</dbReference>
<keyword evidence="13 14" id="KW-0464">Manganese</keyword>
<evidence type="ECO:0000256" key="1">
    <source>
        <dbReference type="ARBA" id="ARBA00001936"/>
    </source>
</evidence>
<dbReference type="GO" id="GO:0006493">
    <property type="term" value="P:protein O-linked glycosylation"/>
    <property type="evidence" value="ECO:0007669"/>
    <property type="project" value="TreeGrafter"/>
</dbReference>
<sequence>MYRQRSFRSDVLTPEKNWNGALSFSISMKTTMKDEVKLSREFAKDTIRNSVGFSLVFVITEDVTIQQYGEMGVAVAMPSNLPVDLKHIVDDGWRKNGFNQYASDLVSVHRKLPDFRDPWCKQPGRLLEDLPMTSIIICFYNEAWSTLLRTVHSVLDRSPLHLVTEVILFDDFSDLPHTKQQLDDYMASYTKVKVVRASKRLGLIRARLTATRHATAPILTYLDSHCECTEGWLEPLLDRIARNSTTVVCPSIDFINGSTLWYDRSSSEYIGGFTWGLNFVFIPVSKREKRRHNHTAEPLWSPTMAGGLFSIDRAFFEQIGTYDTGFDIWGGENLELSFKIWMCGGTLEVVPCSRVGHIFRGRKNGFNQYASDLVSVHRKLPDFRDPWCKQPGRLLEDLPMTSIIICFYNEAWSTLLRTVHSVLDRSPLHLVTEVILFDDFSDLPHTKQQLDDYMASYTKVKVVRASKRLGLIRARLTATRHATAPILTYLDSHCECTEGWLEPLLDRIARNSTTVVCPSIDFINGSTLWYDRSSSEYIGGFTWGLNFVFIPVSKREKRRHNHTAEPLWSPTMAGGLFSIDRAFFEQIGTYDTGFDIWGGENLELSFKIWMCGGTLEVVPCSRVGHIFRGSRPYRFGEDVLRRNLQRLADVWLDEYAQYYYEFIGHKTVAYGDVSSRKELRRKLECNSFKWYMENIIPEMFVPKDTLATGELRNLWSEKCLDRFGQNVGPLKVYPCHKEGGEQYWMMSNVGEIRTYEDCMEHRTNGIFIYSCHGLKGNQFWFYDPVKLLIQDGYNKRCLSLSEDKETLFLETCTDHNPRQVWKFENADPSKFLK</sequence>
<keyword evidence="5" id="KW-0812">Transmembrane</keyword>
<evidence type="ECO:0000313" key="16">
    <source>
        <dbReference type="EMBL" id="CAD7597136.1"/>
    </source>
</evidence>
<keyword evidence="4 14" id="KW-0808">Transferase</keyword>
<dbReference type="InterPro" id="IPR027791">
    <property type="entry name" value="Galactosyl_T_C"/>
</dbReference>
<dbReference type="AlphaFoldDB" id="A0A7R9PMK0"/>
<dbReference type="PANTHER" id="PTHR11675:SF131">
    <property type="entry name" value="POLYPEPTIDE N-ACETYLGALACTOSAMINYLTRANSFERASE 9-RELATED"/>
    <property type="match status" value="1"/>
</dbReference>
<keyword evidence="11 14" id="KW-1015">Disulfide bond</keyword>
<keyword evidence="8" id="KW-1133">Transmembrane helix</keyword>
<evidence type="ECO:0000256" key="13">
    <source>
        <dbReference type="ARBA" id="ARBA00023211"/>
    </source>
</evidence>
<dbReference type="Gene3D" id="2.80.10.50">
    <property type="match status" value="1"/>
</dbReference>
<keyword evidence="14" id="KW-0328">Glycosyltransferase</keyword>
<dbReference type="CDD" id="cd23462">
    <property type="entry name" value="beta-trefoil_Ricin_Pgant9-like"/>
    <property type="match status" value="1"/>
</dbReference>
<dbReference type="InterPro" id="IPR035992">
    <property type="entry name" value="Ricin_B-like_lectins"/>
</dbReference>
<keyword evidence="9 14" id="KW-0333">Golgi apparatus</keyword>
<comment type="cofactor">
    <cofactor evidence="1 14">
        <name>Mn(2+)</name>
        <dbReference type="ChEBI" id="CHEBI:29035"/>
    </cofactor>
</comment>
<accession>A0A7R9PMK0</accession>
<evidence type="ECO:0000256" key="5">
    <source>
        <dbReference type="ARBA" id="ARBA00022692"/>
    </source>
</evidence>
<organism evidence="16">
    <name type="scientific">Timema genevievae</name>
    <name type="common">Walking stick</name>
    <dbReference type="NCBI Taxonomy" id="629358"/>
    <lineage>
        <taxon>Eukaryota</taxon>
        <taxon>Metazoa</taxon>
        <taxon>Ecdysozoa</taxon>
        <taxon>Arthropoda</taxon>
        <taxon>Hexapoda</taxon>
        <taxon>Insecta</taxon>
        <taxon>Pterygota</taxon>
        <taxon>Neoptera</taxon>
        <taxon>Polyneoptera</taxon>
        <taxon>Phasmatodea</taxon>
        <taxon>Timematodea</taxon>
        <taxon>Timematoidea</taxon>
        <taxon>Timematidae</taxon>
        <taxon>Timema</taxon>
    </lineage>
</organism>
<reference evidence="16" key="1">
    <citation type="submission" date="2020-11" db="EMBL/GenBank/DDBJ databases">
        <authorList>
            <person name="Tran Van P."/>
        </authorList>
    </citation>
    <scope>NUCLEOTIDE SEQUENCE</scope>
</reference>
<evidence type="ECO:0000256" key="10">
    <source>
        <dbReference type="ARBA" id="ARBA00023136"/>
    </source>
</evidence>
<name>A0A7R9PMK0_TIMGE</name>
<dbReference type="PANTHER" id="PTHR11675">
    <property type="entry name" value="N-ACETYLGALACTOSAMINYLTRANSFERASE"/>
    <property type="match status" value="1"/>
</dbReference>
<dbReference type="FunFam" id="3.90.550.10:FF:000053">
    <property type="entry name" value="Polypeptide N-acetylgalactosaminyltransferase"/>
    <property type="match status" value="1"/>
</dbReference>
<dbReference type="Gene3D" id="3.90.550.10">
    <property type="entry name" value="Spore Coat Polysaccharide Biosynthesis Protein SpsA, Chain A"/>
    <property type="match status" value="2"/>
</dbReference>
<evidence type="ECO:0000256" key="8">
    <source>
        <dbReference type="ARBA" id="ARBA00022989"/>
    </source>
</evidence>
<evidence type="ECO:0000256" key="7">
    <source>
        <dbReference type="ARBA" id="ARBA00022968"/>
    </source>
</evidence>
<dbReference type="EMBL" id="OE841794">
    <property type="protein sequence ID" value="CAD7597136.1"/>
    <property type="molecule type" value="Genomic_DNA"/>
</dbReference>
<protein>
    <recommendedName>
        <fullName evidence="14">Polypeptide N-acetylgalactosaminyltransferase</fullName>
        <ecNumber evidence="14">2.4.1.-</ecNumber>
    </recommendedName>
    <alternativeName>
        <fullName evidence="14">Protein-UDP acetylgalactosaminyltransferase</fullName>
    </alternativeName>
</protein>
<keyword evidence="6 14" id="KW-0430">Lectin</keyword>
<evidence type="ECO:0000256" key="11">
    <source>
        <dbReference type="ARBA" id="ARBA00023157"/>
    </source>
</evidence>
<dbReference type="SUPFAM" id="SSF50370">
    <property type="entry name" value="Ricin B-like lectins"/>
    <property type="match status" value="1"/>
</dbReference>
<dbReference type="Pfam" id="PF02709">
    <property type="entry name" value="Glyco_transf_7C"/>
    <property type="match status" value="2"/>
</dbReference>
<proteinExistence type="inferred from homology"/>
<evidence type="ECO:0000256" key="6">
    <source>
        <dbReference type="ARBA" id="ARBA00022734"/>
    </source>
</evidence>
<dbReference type="SUPFAM" id="SSF53448">
    <property type="entry name" value="Nucleotide-diphospho-sugar transferases"/>
    <property type="match status" value="2"/>
</dbReference>
<dbReference type="EC" id="2.4.1.-" evidence="14"/>
<keyword evidence="10" id="KW-0472">Membrane</keyword>
<dbReference type="InterPro" id="IPR001173">
    <property type="entry name" value="Glyco_trans_2-like"/>
</dbReference>
<dbReference type="GO" id="GO:0030246">
    <property type="term" value="F:carbohydrate binding"/>
    <property type="evidence" value="ECO:0007669"/>
    <property type="project" value="UniProtKB-KW"/>
</dbReference>
<dbReference type="CDD" id="cd02510">
    <property type="entry name" value="pp-GalNAc-T"/>
    <property type="match status" value="1"/>
</dbReference>
<keyword evidence="7" id="KW-0735">Signal-anchor</keyword>
<dbReference type="Pfam" id="PF00535">
    <property type="entry name" value="Glycos_transf_2"/>
    <property type="match status" value="2"/>
</dbReference>
<comment type="subcellular location">
    <subcellularLocation>
        <location evidence="2 14">Golgi apparatus membrane</location>
        <topology evidence="2 14">Single-pass type II membrane protein</topology>
    </subcellularLocation>
</comment>
<dbReference type="InterPro" id="IPR045885">
    <property type="entry name" value="GalNAc-T"/>
</dbReference>
<dbReference type="InterPro" id="IPR029044">
    <property type="entry name" value="Nucleotide-diphossugar_trans"/>
</dbReference>
<keyword evidence="12" id="KW-0325">Glycoprotein</keyword>
<dbReference type="SMART" id="SM00458">
    <property type="entry name" value="RICIN"/>
    <property type="match status" value="1"/>
</dbReference>
<evidence type="ECO:0000256" key="2">
    <source>
        <dbReference type="ARBA" id="ARBA00004323"/>
    </source>
</evidence>
<evidence type="ECO:0000256" key="12">
    <source>
        <dbReference type="ARBA" id="ARBA00023180"/>
    </source>
</evidence>
<comment type="pathway">
    <text evidence="14">Protein modification; protein glycosylation.</text>
</comment>
<dbReference type="PROSITE" id="PS50231">
    <property type="entry name" value="RICIN_B_LECTIN"/>
    <property type="match status" value="1"/>
</dbReference>
<dbReference type="UniPathway" id="UPA00378"/>
<feature type="domain" description="Ricin B lectin" evidence="15">
    <location>
        <begin position="703"/>
        <end position="824"/>
    </location>
</feature>
<evidence type="ECO:0000256" key="9">
    <source>
        <dbReference type="ARBA" id="ARBA00023034"/>
    </source>
</evidence>
<evidence type="ECO:0000256" key="14">
    <source>
        <dbReference type="RuleBase" id="RU361242"/>
    </source>
</evidence>
<dbReference type="InterPro" id="IPR000772">
    <property type="entry name" value="Ricin_B_lectin"/>
</dbReference>
<gene>
    <name evidence="16" type="ORF">TGEB3V08_LOCUS6680</name>
</gene>
<dbReference type="GO" id="GO:0004653">
    <property type="term" value="F:polypeptide N-acetylgalactosaminyltransferase activity"/>
    <property type="evidence" value="ECO:0007669"/>
    <property type="project" value="TreeGrafter"/>
</dbReference>
<comment type="similarity">
    <text evidence="3 14">Belongs to the glycosyltransferase 2 family. GalNAc-T subfamily.</text>
</comment>
<dbReference type="GO" id="GO:0000139">
    <property type="term" value="C:Golgi membrane"/>
    <property type="evidence" value="ECO:0007669"/>
    <property type="project" value="UniProtKB-SubCell"/>
</dbReference>